<protein>
    <submittedName>
        <fullName evidence="3">Uncharacterized protein</fullName>
    </submittedName>
</protein>
<evidence type="ECO:0000313" key="3">
    <source>
        <dbReference type="EMBL" id="KAL3822622.1"/>
    </source>
</evidence>
<dbReference type="EMBL" id="JALLPB020000060">
    <property type="protein sequence ID" value="KAL3822622.1"/>
    <property type="molecule type" value="Genomic_DNA"/>
</dbReference>
<dbReference type="Proteomes" id="UP001530377">
    <property type="component" value="Unassembled WGS sequence"/>
</dbReference>
<keyword evidence="1" id="KW-0175">Coiled coil</keyword>
<sequence>MPPHLFLHFDINETILVGDVAGGDTLEDCLNKIIAKCAFVSSSSPSVDARDNVVVDRRCRRRSRDDTVAYANENDDDVDDIDAVRGGRGDFSDDFAPVRWWDGTPLTMPDGVGGGGSIRGVVGIDVDLDVNVVVGDDDVGRRHRPNRDDCDLGEEYYVPPPPPPSSSSSSPPPPLYTGWTWPRGTRPYYRTRYKDAAKRFTNRDHHGSIYRPVYDALHSRLLPSRGVRTGGEEGGGGDGRDYDDCHVTPFDDFVPAFFHALVHYFPSEAGGDARRDDDDDDDDPSSRKRRLPRPRSTTLVLRTFGSDLHRVADCVTKFARGEHPSFPNYRNRDLIFGEGDIVNGRWTNTTVEGRRGSTRDGEGVGDGHDGDDEDEEEYEERDKKGEGIGGIDEGGGRLVYELHHQLDDDLFRRRYSGDDEVLNFLESRTVVGILDDYEFWRDNNQAPWSGKPIWSRRMAGGKSRTGGNDAGGGGGGGGGVEGICGGGDEGDDCRRRRRRRRRCPIRHDHHHILLDDNIHNDPNDGIGAVRAPIPVEATDETNDDNCREYDVITRTTTTTTTTTATTRSSASYVSLRGNDLLKMHGKHLIRVPTLRPLLEDDWFVRRIEDARWRIFLEEEEEEKEEEEKEEEEEVVKWSQERLIDGKLKRVALETLQSALLPNNSKLQIRFTVVDSSSSSSSVHGEKEESQGKNKMKLSACDRDATVIRSQLEPLSTPQLRKRLEQSFVWKARGIPASPERLASLLAELEAIPWPRTTRERPKIRAEHYMILQRPGSGKSDSARTRKETAKLTRYRNLFDSAVEAMAEIDSTFAERFTALAVTKNFVGSPHIDTLNVGPFYGLSL</sequence>
<dbReference type="AlphaFoldDB" id="A0ABD3SE70"/>
<accession>A0ABD3SE70</accession>
<feature type="compositionally biased region" description="Pro residues" evidence="2">
    <location>
        <begin position="158"/>
        <end position="175"/>
    </location>
</feature>
<feature type="compositionally biased region" description="Acidic residues" evidence="2">
    <location>
        <begin position="369"/>
        <end position="379"/>
    </location>
</feature>
<feature type="region of interest" description="Disordered" evidence="2">
    <location>
        <begin position="677"/>
        <end position="697"/>
    </location>
</feature>
<feature type="compositionally biased region" description="Gly residues" evidence="2">
    <location>
        <begin position="468"/>
        <end position="487"/>
    </location>
</feature>
<keyword evidence="4" id="KW-1185">Reference proteome</keyword>
<feature type="coiled-coil region" evidence="1">
    <location>
        <begin position="613"/>
        <end position="641"/>
    </location>
</feature>
<evidence type="ECO:0000313" key="4">
    <source>
        <dbReference type="Proteomes" id="UP001530377"/>
    </source>
</evidence>
<feature type="region of interest" description="Disordered" evidence="2">
    <location>
        <begin position="348"/>
        <end position="394"/>
    </location>
</feature>
<dbReference type="PANTHER" id="PTHR36960">
    <property type="entry name" value="SI:DKEY-32E6.3"/>
    <property type="match status" value="1"/>
</dbReference>
<feature type="region of interest" description="Disordered" evidence="2">
    <location>
        <begin position="451"/>
        <end position="494"/>
    </location>
</feature>
<proteinExistence type="predicted"/>
<dbReference type="PANTHER" id="PTHR36960:SF1">
    <property type="entry name" value="SI:DKEY-32E6.3"/>
    <property type="match status" value="1"/>
</dbReference>
<feature type="compositionally biased region" description="Basic and acidic residues" evidence="2">
    <location>
        <begin position="352"/>
        <end position="368"/>
    </location>
</feature>
<evidence type="ECO:0000256" key="1">
    <source>
        <dbReference type="SAM" id="Coils"/>
    </source>
</evidence>
<feature type="region of interest" description="Disordered" evidence="2">
    <location>
        <begin position="137"/>
        <end position="181"/>
    </location>
</feature>
<comment type="caution">
    <text evidence="3">The sequence shown here is derived from an EMBL/GenBank/DDBJ whole genome shotgun (WGS) entry which is preliminary data.</text>
</comment>
<gene>
    <name evidence="3" type="ORF">ACHAXA_006407</name>
</gene>
<organism evidence="3 4">
    <name type="scientific">Cyclostephanos tholiformis</name>
    <dbReference type="NCBI Taxonomy" id="382380"/>
    <lineage>
        <taxon>Eukaryota</taxon>
        <taxon>Sar</taxon>
        <taxon>Stramenopiles</taxon>
        <taxon>Ochrophyta</taxon>
        <taxon>Bacillariophyta</taxon>
        <taxon>Coscinodiscophyceae</taxon>
        <taxon>Thalassiosirophycidae</taxon>
        <taxon>Stephanodiscales</taxon>
        <taxon>Stephanodiscaceae</taxon>
        <taxon>Cyclostephanos</taxon>
    </lineage>
</organism>
<name>A0ABD3SE70_9STRA</name>
<feature type="region of interest" description="Disordered" evidence="2">
    <location>
        <begin position="269"/>
        <end position="296"/>
    </location>
</feature>
<reference evidence="3 4" key="1">
    <citation type="submission" date="2024-10" db="EMBL/GenBank/DDBJ databases">
        <title>Updated reference genomes for cyclostephanoid diatoms.</title>
        <authorList>
            <person name="Roberts W.R."/>
            <person name="Alverson A.J."/>
        </authorList>
    </citation>
    <scope>NUCLEOTIDE SEQUENCE [LARGE SCALE GENOMIC DNA]</scope>
    <source>
        <strain evidence="3 4">AJA228-03</strain>
    </source>
</reference>
<evidence type="ECO:0000256" key="2">
    <source>
        <dbReference type="SAM" id="MobiDB-lite"/>
    </source>
</evidence>